<evidence type="ECO:0000313" key="2">
    <source>
        <dbReference type="EMBL" id="AAT52204.1"/>
    </source>
</evidence>
<feature type="compositionally biased region" description="Polar residues" evidence="1">
    <location>
        <begin position="89"/>
        <end position="104"/>
    </location>
</feature>
<proteinExistence type="evidence at transcript level"/>
<sequence>MLSTKATTLLLFAIIGVSFADPLQDRRSNDNSTPESSYGQNPDHQNLIKTASQYGQNPGHQNSINTVPQSGQNPGYQNSATDTRRNDRQSYPQKPISNGSLNNQSPSSPKPPFIKPIPEMKPFKVTPDVKKVYKSIDSQGPAGSEPENYIGSIIIQKDSTYNTDPNSMNIHGSVTHISGMHVSPVDQKQIDSINKQSLSLDDSEPKSYQTRDEIVNEHGAVTYQKNKVYPYQSQSSIQQYIRSRQTTSTQLPAQESPETRNLSSNKRCLQVKFSHLAKKMENQNAELKRMESSLNLNNQILQRIETMVRELIDRARDHP</sequence>
<feature type="region of interest" description="Disordered" evidence="1">
    <location>
        <begin position="23"/>
        <end position="119"/>
    </location>
</feature>
<organism evidence="2">
    <name type="scientific">Bracoviriform rubeculae</name>
    <dbReference type="NCBI Taxonomy" id="47223"/>
    <lineage>
        <taxon>Viruses</taxon>
        <taxon>Viruses incertae sedis</taxon>
        <taxon>Polydnaviriformidae</taxon>
        <taxon>Bracoviriform</taxon>
    </lineage>
</organism>
<accession>Q6GW06</accession>
<feature type="region of interest" description="Disordered" evidence="1">
    <location>
        <begin position="239"/>
        <end position="265"/>
    </location>
</feature>
<name>Q6GW06_9VIRU</name>
<dbReference type="EMBL" id="AY631272">
    <property type="protein sequence ID" value="AAT52204.1"/>
    <property type="molecule type" value="mRNA"/>
</dbReference>
<feature type="compositionally biased region" description="Polar residues" evidence="1">
    <location>
        <begin position="30"/>
        <end position="81"/>
    </location>
</feature>
<protein>
    <submittedName>
        <fullName evidence="2">CrV2</fullName>
    </submittedName>
</protein>
<reference evidence="2" key="1">
    <citation type="journal article" date="2004" name="J. Gen. Virol.">
        <title>Isolation and characterization of a Cotesia rubecula bracovirus gene expressed in the lepidopteran Pieris rapae.</title>
        <authorList>
            <person name="Glatz R."/>
            <person name="Schmidt O."/>
            <person name="Asgari S."/>
        </authorList>
    </citation>
    <scope>NUCLEOTIDE SEQUENCE</scope>
</reference>
<evidence type="ECO:0000256" key="1">
    <source>
        <dbReference type="SAM" id="MobiDB-lite"/>
    </source>
</evidence>